<organism evidence="1 2">
    <name type="scientific">Rhodopirellula europaea 6C</name>
    <dbReference type="NCBI Taxonomy" id="1263867"/>
    <lineage>
        <taxon>Bacteria</taxon>
        <taxon>Pseudomonadati</taxon>
        <taxon>Planctomycetota</taxon>
        <taxon>Planctomycetia</taxon>
        <taxon>Pirellulales</taxon>
        <taxon>Pirellulaceae</taxon>
        <taxon>Rhodopirellula</taxon>
    </lineage>
</organism>
<name>M2A4I7_9BACT</name>
<accession>M2A4I7</accession>
<keyword evidence="2" id="KW-1185">Reference proteome</keyword>
<evidence type="ECO:0000313" key="2">
    <source>
        <dbReference type="Proteomes" id="UP000011529"/>
    </source>
</evidence>
<reference evidence="1" key="1">
    <citation type="submission" date="2012-11" db="EMBL/GenBank/DDBJ databases">
        <title>Permanent draft genomes of Rhodopirellula europaea strain SH398 and 6C.</title>
        <authorList>
            <person name="Richter M."/>
            <person name="Richter-Heitmann T."/>
            <person name="Frank C."/>
            <person name="Harder J."/>
            <person name="Glockner F.O."/>
        </authorList>
    </citation>
    <scope>NUCLEOTIDE SEQUENCE</scope>
    <source>
        <strain evidence="1">6C</strain>
    </source>
</reference>
<gene>
    <name evidence="1" type="ORF">RE6C_05003</name>
</gene>
<sequence length="46" mass="4897">MTHDQYQVLSQRYRELGDGGGLGSGGIAFDVDSHVSEQGTGKINTD</sequence>
<dbReference type="Proteomes" id="UP000011529">
    <property type="component" value="Unassembled WGS sequence"/>
</dbReference>
<evidence type="ECO:0000313" key="1">
    <source>
        <dbReference type="EMBL" id="EMB14581.1"/>
    </source>
</evidence>
<reference evidence="1" key="2">
    <citation type="journal article" date="2013" name="Mar. Genomics">
        <title>Expression of sulfatases in Rhodopirellula baltica and the diversity of sulfatases in the genus Rhodopirellula.</title>
        <authorList>
            <person name="Wegner C.E."/>
            <person name="Richter-Heitmann T."/>
            <person name="Klindworth A."/>
            <person name="Klockow C."/>
            <person name="Richter M."/>
            <person name="Achstetter T."/>
            <person name="Glockner F.O."/>
            <person name="Harder J."/>
        </authorList>
    </citation>
    <scope>NUCLEOTIDE SEQUENCE [LARGE SCALE GENOMIC DNA]</scope>
    <source>
        <strain evidence="1">6C</strain>
    </source>
</reference>
<dbReference type="AlphaFoldDB" id="M2A4I7"/>
<dbReference type="PATRIC" id="fig|1263867.3.peg.5360"/>
<comment type="caution">
    <text evidence="1">The sequence shown here is derived from an EMBL/GenBank/DDBJ whole genome shotgun (WGS) entry which is preliminary data.</text>
</comment>
<proteinExistence type="predicted"/>
<dbReference type="EMBL" id="ANMO01000216">
    <property type="protein sequence ID" value="EMB14581.1"/>
    <property type="molecule type" value="Genomic_DNA"/>
</dbReference>
<dbReference type="RefSeq" id="WP_008660713.1">
    <property type="nucleotide sequence ID" value="NZ_ANMO01000216.1"/>
</dbReference>
<protein>
    <submittedName>
        <fullName evidence="1">Uncharacterized protein</fullName>
    </submittedName>
</protein>